<keyword evidence="2" id="KW-1185">Reference proteome</keyword>
<name>A0A164PY79_9CRUS</name>
<evidence type="ECO:0000313" key="2">
    <source>
        <dbReference type="Proteomes" id="UP000076858"/>
    </source>
</evidence>
<sequence length="54" mass="6378">MKHLDELNDSKQSRNKTEGEMLTFNWWAVDRAQLARASPFFSKSSQLIELFLDF</sequence>
<gene>
    <name evidence="1" type="ORF">APZ42_029071</name>
</gene>
<accession>A0A164PY79</accession>
<dbReference type="AlphaFoldDB" id="A0A164PY79"/>
<comment type="caution">
    <text evidence="1">The sequence shown here is derived from an EMBL/GenBank/DDBJ whole genome shotgun (WGS) entry which is preliminary data.</text>
</comment>
<proteinExistence type="predicted"/>
<organism evidence="1 2">
    <name type="scientific">Daphnia magna</name>
    <dbReference type="NCBI Taxonomy" id="35525"/>
    <lineage>
        <taxon>Eukaryota</taxon>
        <taxon>Metazoa</taxon>
        <taxon>Ecdysozoa</taxon>
        <taxon>Arthropoda</taxon>
        <taxon>Crustacea</taxon>
        <taxon>Branchiopoda</taxon>
        <taxon>Diplostraca</taxon>
        <taxon>Cladocera</taxon>
        <taxon>Anomopoda</taxon>
        <taxon>Daphniidae</taxon>
        <taxon>Daphnia</taxon>
    </lineage>
</organism>
<dbReference type="Proteomes" id="UP000076858">
    <property type="component" value="Unassembled WGS sequence"/>
</dbReference>
<reference evidence="1 2" key="1">
    <citation type="submission" date="2016-03" db="EMBL/GenBank/DDBJ databases">
        <title>EvidentialGene: Evidence-directed Construction of Genes on Genomes.</title>
        <authorList>
            <person name="Gilbert D.G."/>
            <person name="Choi J.-H."/>
            <person name="Mockaitis K."/>
            <person name="Colbourne J."/>
            <person name="Pfrender M."/>
        </authorList>
    </citation>
    <scope>NUCLEOTIDE SEQUENCE [LARGE SCALE GENOMIC DNA]</scope>
    <source>
        <strain evidence="1 2">Xinb3</strain>
        <tissue evidence="1">Complete organism</tissue>
    </source>
</reference>
<protein>
    <submittedName>
        <fullName evidence="1">Uncharacterized protein</fullName>
    </submittedName>
</protein>
<dbReference type="EMBL" id="LRGB01002509">
    <property type="protein sequence ID" value="KZS07258.1"/>
    <property type="molecule type" value="Genomic_DNA"/>
</dbReference>
<evidence type="ECO:0000313" key="1">
    <source>
        <dbReference type="EMBL" id="KZS07258.1"/>
    </source>
</evidence>